<keyword evidence="2" id="KW-0456">Lyase</keyword>
<evidence type="ECO:0000256" key="2">
    <source>
        <dbReference type="ARBA" id="ARBA00023239"/>
    </source>
</evidence>
<evidence type="ECO:0000313" key="4">
    <source>
        <dbReference type="Proteomes" id="UP000281813"/>
    </source>
</evidence>
<dbReference type="Gene3D" id="3.90.226.10">
    <property type="entry name" value="2-enoyl-CoA Hydratase, Chain A, domain 1"/>
    <property type="match status" value="1"/>
</dbReference>
<dbReference type="PANTHER" id="PTHR11941">
    <property type="entry name" value="ENOYL-COA HYDRATASE-RELATED"/>
    <property type="match status" value="1"/>
</dbReference>
<dbReference type="AlphaFoldDB" id="A0A494YYL9"/>
<proteinExistence type="inferred from homology"/>
<dbReference type="Proteomes" id="UP000281813">
    <property type="component" value="Unassembled WGS sequence"/>
</dbReference>
<dbReference type="InterPro" id="IPR014748">
    <property type="entry name" value="Enoyl-CoA_hydra_C"/>
</dbReference>
<evidence type="ECO:0008006" key="5">
    <source>
        <dbReference type="Google" id="ProtNLM"/>
    </source>
</evidence>
<dbReference type="CDD" id="cd06558">
    <property type="entry name" value="crotonase-like"/>
    <property type="match status" value="1"/>
</dbReference>
<dbReference type="InterPro" id="IPR001753">
    <property type="entry name" value="Enoyl-CoA_hydra/iso"/>
</dbReference>
<organism evidence="3 4">
    <name type="scientific">Oceanobacillus bengalensis</name>
    <dbReference type="NCBI Taxonomy" id="1435466"/>
    <lineage>
        <taxon>Bacteria</taxon>
        <taxon>Bacillati</taxon>
        <taxon>Bacillota</taxon>
        <taxon>Bacilli</taxon>
        <taxon>Bacillales</taxon>
        <taxon>Bacillaceae</taxon>
        <taxon>Oceanobacillus</taxon>
    </lineage>
</organism>
<dbReference type="EMBL" id="RBZO01000018">
    <property type="protein sequence ID" value="RKQ14806.1"/>
    <property type="molecule type" value="Genomic_DNA"/>
</dbReference>
<dbReference type="InterPro" id="IPR029045">
    <property type="entry name" value="ClpP/crotonase-like_dom_sf"/>
</dbReference>
<reference evidence="3 4" key="1">
    <citation type="journal article" date="2015" name="Antonie Van Leeuwenhoek">
        <title>Oceanobacillus bengalensis sp. nov., a bacterium isolated from seawater of the Bay of Bengal.</title>
        <authorList>
            <person name="Yongchang O."/>
            <person name="Xiang W."/>
            <person name="Wang G."/>
        </authorList>
    </citation>
    <scope>NUCLEOTIDE SEQUENCE [LARGE SCALE GENOMIC DNA]</scope>
    <source>
        <strain evidence="3 4">MCCC 1K00260</strain>
    </source>
</reference>
<dbReference type="OrthoDB" id="9787660at2"/>
<comment type="similarity">
    <text evidence="1">Belongs to the enoyl-CoA hydratase/isomerase family.</text>
</comment>
<dbReference type="GO" id="GO:0016829">
    <property type="term" value="F:lyase activity"/>
    <property type="evidence" value="ECO:0007669"/>
    <property type="project" value="UniProtKB-KW"/>
</dbReference>
<dbReference type="SUPFAM" id="SSF52096">
    <property type="entry name" value="ClpP/crotonase"/>
    <property type="match status" value="1"/>
</dbReference>
<evidence type="ECO:0000313" key="3">
    <source>
        <dbReference type="EMBL" id="RKQ14806.1"/>
    </source>
</evidence>
<dbReference type="Pfam" id="PF00378">
    <property type="entry name" value="ECH_1"/>
    <property type="match status" value="1"/>
</dbReference>
<dbReference type="PANTHER" id="PTHR11941:SF54">
    <property type="entry name" value="ENOYL-COA HYDRATASE, MITOCHONDRIAL"/>
    <property type="match status" value="1"/>
</dbReference>
<name>A0A494YYL9_9BACI</name>
<keyword evidence="4" id="KW-1185">Reference proteome</keyword>
<evidence type="ECO:0000256" key="1">
    <source>
        <dbReference type="ARBA" id="ARBA00005254"/>
    </source>
</evidence>
<dbReference type="Gene3D" id="1.10.12.10">
    <property type="entry name" value="Lyase 2-enoyl-coa Hydratase, Chain A, domain 2"/>
    <property type="match status" value="1"/>
</dbReference>
<dbReference type="GO" id="GO:0006635">
    <property type="term" value="P:fatty acid beta-oxidation"/>
    <property type="evidence" value="ECO:0007669"/>
    <property type="project" value="TreeGrafter"/>
</dbReference>
<accession>A0A494YYL9</accession>
<protein>
    <recommendedName>
        <fullName evidence="5">Enoyl-CoA hydratase</fullName>
    </recommendedName>
</protein>
<sequence>MRKRRKVFMAKKDVLLEKNGEIATIIFNRPEKRNALTHEMWKEIPGLVEDVENDRNIKVLVVRGADHTSFAAGADISEFKTLRADSAGAKIYNDATHKAERAIATMKKPSIAMIQSWCIGGGCEIALACDLRFTDTNGRFGITPANLGLVYSLTATKQLVDLVGPSQAKYILLSGKHLDVDHALRIGLVDQVFSPEEIVEETYKFAEGLCKKAQFTVRSMKEIIGFILQGQTEDNEYTEQLRNGSFDTEDYHEGVQAFLEKRKPQFTFS</sequence>
<comment type="caution">
    <text evidence="3">The sequence shown here is derived from an EMBL/GenBank/DDBJ whole genome shotgun (WGS) entry which is preliminary data.</text>
</comment>
<gene>
    <name evidence="3" type="ORF">D8M05_11930</name>
</gene>